<dbReference type="AlphaFoldDB" id="A0A5C8HPH4"/>
<comment type="caution">
    <text evidence="2">The sequence shown here is derived from an EMBL/GenBank/DDBJ whole genome shotgun (WGS) entry which is preliminary data.</text>
</comment>
<feature type="transmembrane region" description="Helical" evidence="1">
    <location>
        <begin position="171"/>
        <end position="190"/>
    </location>
</feature>
<feature type="transmembrane region" description="Helical" evidence="1">
    <location>
        <begin position="53"/>
        <end position="75"/>
    </location>
</feature>
<feature type="transmembrane region" description="Helical" evidence="1">
    <location>
        <begin position="27"/>
        <end position="47"/>
    </location>
</feature>
<feature type="transmembrane region" description="Helical" evidence="1">
    <location>
        <begin position="483"/>
        <end position="504"/>
    </location>
</feature>
<feature type="transmembrane region" description="Helical" evidence="1">
    <location>
        <begin position="405"/>
        <end position="429"/>
    </location>
</feature>
<proteinExistence type="predicted"/>
<feature type="transmembrane region" description="Helical" evidence="1">
    <location>
        <begin position="228"/>
        <end position="255"/>
    </location>
</feature>
<gene>
    <name evidence="2" type="ORF">FVP60_02640</name>
</gene>
<dbReference type="OrthoDB" id="3261041at2"/>
<name>A0A5C8HPH4_9MICO</name>
<keyword evidence="1" id="KW-1133">Transmembrane helix</keyword>
<feature type="transmembrane region" description="Helical" evidence="1">
    <location>
        <begin position="371"/>
        <end position="393"/>
    </location>
</feature>
<evidence type="ECO:0000256" key="1">
    <source>
        <dbReference type="SAM" id="Phobius"/>
    </source>
</evidence>
<feature type="transmembrane region" description="Helical" evidence="1">
    <location>
        <begin position="96"/>
        <end position="121"/>
    </location>
</feature>
<keyword evidence="1" id="KW-0472">Membrane</keyword>
<keyword evidence="3" id="KW-1185">Reference proteome</keyword>
<feature type="transmembrane region" description="Helical" evidence="1">
    <location>
        <begin position="298"/>
        <end position="318"/>
    </location>
</feature>
<dbReference type="EMBL" id="VRSW01000001">
    <property type="protein sequence ID" value="TXK05894.1"/>
    <property type="molecule type" value="Genomic_DNA"/>
</dbReference>
<protein>
    <submittedName>
        <fullName evidence="2">Uncharacterized protein</fullName>
    </submittedName>
</protein>
<dbReference type="RefSeq" id="WP_147824705.1">
    <property type="nucleotide sequence ID" value="NZ_BAAARG010000001.1"/>
</dbReference>
<organism evidence="2 3">
    <name type="scientific">Microbacterium mitrae</name>
    <dbReference type="NCBI Taxonomy" id="664640"/>
    <lineage>
        <taxon>Bacteria</taxon>
        <taxon>Bacillati</taxon>
        <taxon>Actinomycetota</taxon>
        <taxon>Actinomycetes</taxon>
        <taxon>Micrococcales</taxon>
        <taxon>Microbacteriaceae</taxon>
        <taxon>Microbacterium</taxon>
    </lineage>
</organism>
<reference evidence="2 3" key="1">
    <citation type="submission" date="2019-08" db="EMBL/GenBank/DDBJ databases">
        <authorList>
            <person name="Dong K."/>
        </authorList>
    </citation>
    <scope>NUCLEOTIDE SEQUENCE [LARGE SCALE GENOMIC DNA]</scope>
    <source>
        <strain evidence="2 3">M4-8</strain>
    </source>
</reference>
<accession>A0A5C8HPH4</accession>
<feature type="transmembrane region" description="Helical" evidence="1">
    <location>
        <begin position="133"/>
        <end position="159"/>
    </location>
</feature>
<evidence type="ECO:0000313" key="3">
    <source>
        <dbReference type="Proteomes" id="UP000321196"/>
    </source>
</evidence>
<sequence length="518" mass="53643">MVAHVLRLRLALLIGGLRGPRRTVVRLVLAIAVLVVAAGAAIVGLLAVRGTALSPAIIVVGGSVLLIGASLAPAMGGIDDQLSPRSFSVFGTSPRAVAWSTMLASFISIPIAILIAIAIVVAGNGIAAGAPPFVAAICAIGGVVTFVFMARTSMLLGALWRSHRSRELSRIFVLLALVIVVPAAIFLASLDWGGEVPPAFAEAAEIASITPFGAVWAVPFAVASDSSLTALCIVIAIVTLALCAFVWDVAVGYAMRTVDKPVSVRERAGMGWFSVFPRTQTGVVAARSMIYWFRDRRYVANMVVVPIAAVAASLPLLIAGVPLGIVLLLPVPIMALFFGWIAHNDVAYDSTAVWMHVVSGVRGLADRLGRLVPIIVVAVPILAIAIPVSIAFYGRWAFAPALVGVSANLFLAGLGLSSISSVAAPYAVSRPGDSPFQQPQRTGSGIGAQTLVLLGAIVCSIPSIMLAVTALTDDITKANAAMWMGIGVGTLVFGAGLAIGAILFDRRGMQIMEFAETS</sequence>
<feature type="transmembrane region" description="Helical" evidence="1">
    <location>
        <begin position="450"/>
        <end position="471"/>
    </location>
</feature>
<keyword evidence="1" id="KW-0812">Transmembrane</keyword>
<evidence type="ECO:0000313" key="2">
    <source>
        <dbReference type="EMBL" id="TXK05894.1"/>
    </source>
</evidence>
<feature type="transmembrane region" description="Helical" evidence="1">
    <location>
        <begin position="324"/>
        <end position="342"/>
    </location>
</feature>
<dbReference type="Proteomes" id="UP000321196">
    <property type="component" value="Unassembled WGS sequence"/>
</dbReference>